<feature type="transmembrane region" description="Helical" evidence="8">
    <location>
        <begin position="668"/>
        <end position="688"/>
    </location>
</feature>
<dbReference type="Gene3D" id="1.20.1110.10">
    <property type="entry name" value="Calcium-transporting ATPase, transmembrane domain"/>
    <property type="match status" value="2"/>
</dbReference>
<dbReference type="Pfam" id="PF00689">
    <property type="entry name" value="Cation_ATPase_C"/>
    <property type="match status" value="1"/>
</dbReference>
<dbReference type="PANTHER" id="PTHR42861">
    <property type="entry name" value="CALCIUM-TRANSPORTING ATPASE"/>
    <property type="match status" value="1"/>
</dbReference>
<feature type="transmembrane region" description="Helical" evidence="8">
    <location>
        <begin position="45"/>
        <end position="64"/>
    </location>
</feature>
<protein>
    <submittedName>
        <fullName evidence="10">ATPase, E1-E2 type</fullName>
    </submittedName>
</protein>
<evidence type="ECO:0000259" key="9">
    <source>
        <dbReference type="SMART" id="SM00831"/>
    </source>
</evidence>
<dbReference type="SUPFAM" id="SSF81665">
    <property type="entry name" value="Calcium ATPase, transmembrane domain M"/>
    <property type="match status" value="1"/>
</dbReference>
<dbReference type="SUPFAM" id="SSF81653">
    <property type="entry name" value="Calcium ATPase, transduction domain A"/>
    <property type="match status" value="1"/>
</dbReference>
<dbReference type="SFLD" id="SFLDS00003">
    <property type="entry name" value="Haloacid_Dehalogenase"/>
    <property type="match status" value="1"/>
</dbReference>
<dbReference type="InterPro" id="IPR023299">
    <property type="entry name" value="ATPase_P-typ_cyto_dom_N"/>
</dbReference>
<dbReference type="SMART" id="SM00831">
    <property type="entry name" value="Cation_ATPase_N"/>
    <property type="match status" value="1"/>
</dbReference>
<dbReference type="InterPro" id="IPR004014">
    <property type="entry name" value="ATPase_P-typ_cation-transptr_N"/>
</dbReference>
<feature type="transmembrane region" description="Helical" evidence="8">
    <location>
        <begin position="843"/>
        <end position="863"/>
    </location>
</feature>
<feature type="transmembrane region" description="Helical" evidence="8">
    <location>
        <begin position="275"/>
        <end position="299"/>
    </location>
</feature>
<dbReference type="InterPro" id="IPR044492">
    <property type="entry name" value="P_typ_ATPase_HD_dom"/>
</dbReference>
<dbReference type="RefSeq" id="WP_137909573.1">
    <property type="nucleotide sequence ID" value="NZ_BJCF01000076.1"/>
</dbReference>
<dbReference type="Gene3D" id="3.40.50.1000">
    <property type="entry name" value="HAD superfamily/HAD-like"/>
    <property type="match status" value="2"/>
</dbReference>
<feature type="transmembrane region" description="Helical" evidence="8">
    <location>
        <begin position="245"/>
        <end position="263"/>
    </location>
</feature>
<evidence type="ECO:0000256" key="2">
    <source>
        <dbReference type="ARBA" id="ARBA00022692"/>
    </source>
</evidence>
<dbReference type="GO" id="GO:0016020">
    <property type="term" value="C:membrane"/>
    <property type="evidence" value="ECO:0007669"/>
    <property type="project" value="UniProtKB-SubCell"/>
</dbReference>
<dbReference type="Pfam" id="PF00122">
    <property type="entry name" value="E1-E2_ATPase"/>
    <property type="match status" value="1"/>
</dbReference>
<proteinExistence type="predicted"/>
<evidence type="ECO:0000256" key="4">
    <source>
        <dbReference type="ARBA" id="ARBA00022840"/>
    </source>
</evidence>
<evidence type="ECO:0000256" key="5">
    <source>
        <dbReference type="ARBA" id="ARBA00022967"/>
    </source>
</evidence>
<evidence type="ECO:0000256" key="3">
    <source>
        <dbReference type="ARBA" id="ARBA00022741"/>
    </source>
</evidence>
<dbReference type="InterPro" id="IPR006068">
    <property type="entry name" value="ATPase_P-typ_cation-transptr_C"/>
</dbReference>
<dbReference type="OrthoDB" id="499468at2"/>
<keyword evidence="3" id="KW-0547">Nucleotide-binding</keyword>
<evidence type="ECO:0000256" key="1">
    <source>
        <dbReference type="ARBA" id="ARBA00004141"/>
    </source>
</evidence>
<dbReference type="InterPro" id="IPR023298">
    <property type="entry name" value="ATPase_P-typ_TM_dom_sf"/>
</dbReference>
<dbReference type="PRINTS" id="PR00120">
    <property type="entry name" value="HATPASE"/>
</dbReference>
<dbReference type="InterPro" id="IPR008250">
    <property type="entry name" value="ATPase_P-typ_transduc_dom_A_sf"/>
</dbReference>
<dbReference type="InterPro" id="IPR018303">
    <property type="entry name" value="ATPase_P-typ_P_site"/>
</dbReference>
<name>A0A480AK68_9CYAN</name>
<dbReference type="PROSITE" id="PS00154">
    <property type="entry name" value="ATPASE_E1_E2"/>
    <property type="match status" value="1"/>
</dbReference>
<dbReference type="FunFam" id="3.40.50.1000:FF:000083">
    <property type="entry name" value="Sodium/potassium-transporting ATPase subunit alpha"/>
    <property type="match status" value="1"/>
</dbReference>
<feature type="domain" description="Cation-transporting P-type ATPase N-terminal" evidence="9">
    <location>
        <begin position="1"/>
        <end position="66"/>
    </location>
</feature>
<dbReference type="Pfam" id="PF00702">
    <property type="entry name" value="Hydrolase"/>
    <property type="match status" value="1"/>
</dbReference>
<keyword evidence="2 8" id="KW-0812">Transmembrane</keyword>
<comment type="caution">
    <text evidence="10">The sequence shown here is derived from an EMBL/GenBank/DDBJ whole genome shotgun (WGS) entry which is preliminary data.</text>
</comment>
<dbReference type="Gene3D" id="2.70.150.10">
    <property type="entry name" value="Calcium-transporting ATPase, cytoplasmic transduction domain A"/>
    <property type="match status" value="1"/>
</dbReference>
<dbReference type="PRINTS" id="PR00119">
    <property type="entry name" value="CATATPASE"/>
</dbReference>
<keyword evidence="5" id="KW-1278">Translocase</keyword>
<evidence type="ECO:0000256" key="6">
    <source>
        <dbReference type="ARBA" id="ARBA00022989"/>
    </source>
</evidence>
<dbReference type="InterPro" id="IPR059000">
    <property type="entry name" value="ATPase_P-type_domA"/>
</dbReference>
<dbReference type="Proteomes" id="UP000299367">
    <property type="component" value="Unassembled WGS sequence"/>
</dbReference>
<keyword evidence="6 8" id="KW-1133">Transmembrane helix</keyword>
<feature type="transmembrane region" description="Helical" evidence="8">
    <location>
        <begin position="694"/>
        <end position="714"/>
    </location>
</feature>
<evidence type="ECO:0000256" key="7">
    <source>
        <dbReference type="ARBA" id="ARBA00023136"/>
    </source>
</evidence>
<evidence type="ECO:0000256" key="8">
    <source>
        <dbReference type="SAM" id="Phobius"/>
    </source>
</evidence>
<dbReference type="InterPro" id="IPR001757">
    <property type="entry name" value="P_typ_ATPase"/>
</dbReference>
<feature type="transmembrane region" description="Helical" evidence="8">
    <location>
        <begin position="772"/>
        <end position="789"/>
    </location>
</feature>
<dbReference type="NCBIfam" id="TIGR01494">
    <property type="entry name" value="ATPase_P-type"/>
    <property type="match status" value="2"/>
</dbReference>
<feature type="transmembrane region" description="Helical" evidence="8">
    <location>
        <begin position="743"/>
        <end position="766"/>
    </location>
</feature>
<comment type="subcellular location">
    <subcellularLocation>
        <location evidence="1">Membrane</location>
        <topology evidence="1">Multi-pass membrane protein</topology>
    </subcellularLocation>
</comment>
<dbReference type="SFLD" id="SFLDF00027">
    <property type="entry name" value="p-type_atpase"/>
    <property type="match status" value="1"/>
</dbReference>
<feature type="transmembrane region" description="Helical" evidence="8">
    <location>
        <begin position="809"/>
        <end position="828"/>
    </location>
</feature>
<evidence type="ECO:0000313" key="11">
    <source>
        <dbReference type="Proteomes" id="UP000299367"/>
    </source>
</evidence>
<dbReference type="SUPFAM" id="SSF56784">
    <property type="entry name" value="HAD-like"/>
    <property type="match status" value="1"/>
</dbReference>
<feature type="transmembrane region" description="Helical" evidence="8">
    <location>
        <begin position="70"/>
        <end position="86"/>
    </location>
</feature>
<reference evidence="11" key="1">
    <citation type="submission" date="2019-02" db="EMBL/GenBank/DDBJ databases">
        <title>Draft genome sequence of Dolichospermum planctonicum NIES-80.</title>
        <authorList>
            <person name="Yamaguchi H."/>
            <person name="Suzuki S."/>
            <person name="Kawachi M."/>
        </authorList>
    </citation>
    <scope>NUCLEOTIDE SEQUENCE [LARGE SCALE GENOMIC DNA]</scope>
    <source>
        <strain evidence="11">NIES-80</strain>
    </source>
</reference>
<evidence type="ECO:0000313" key="10">
    <source>
        <dbReference type="EMBL" id="GCL44173.1"/>
    </source>
</evidence>
<gene>
    <name evidence="10" type="ORF">NIES80_38990</name>
</gene>
<dbReference type="GO" id="GO:0005524">
    <property type="term" value="F:ATP binding"/>
    <property type="evidence" value="ECO:0007669"/>
    <property type="project" value="UniProtKB-KW"/>
</dbReference>
<dbReference type="GO" id="GO:0016887">
    <property type="term" value="F:ATP hydrolysis activity"/>
    <property type="evidence" value="ECO:0007669"/>
    <property type="project" value="InterPro"/>
</dbReference>
<dbReference type="AlphaFoldDB" id="A0A480AK68"/>
<dbReference type="SFLD" id="SFLDG00002">
    <property type="entry name" value="C1.7:_P-type_atpase_like"/>
    <property type="match status" value="1"/>
</dbReference>
<keyword evidence="7 8" id="KW-0472">Membrane</keyword>
<dbReference type="Pfam" id="PF00690">
    <property type="entry name" value="Cation_ATPase_N"/>
    <property type="match status" value="1"/>
</dbReference>
<dbReference type="EMBL" id="BJCF01000076">
    <property type="protein sequence ID" value="GCL44173.1"/>
    <property type="molecule type" value="Genomic_DNA"/>
</dbReference>
<dbReference type="InterPro" id="IPR023214">
    <property type="entry name" value="HAD_sf"/>
</dbReference>
<accession>A0A480AK68</accession>
<keyword evidence="4" id="KW-0067">ATP-binding</keyword>
<organism evidence="10 11">
    <name type="scientific">Dolichospermum planctonicum</name>
    <dbReference type="NCBI Taxonomy" id="136072"/>
    <lineage>
        <taxon>Bacteria</taxon>
        <taxon>Bacillati</taxon>
        <taxon>Cyanobacteriota</taxon>
        <taxon>Cyanophyceae</taxon>
        <taxon>Nostocales</taxon>
        <taxon>Aphanizomenonaceae</taxon>
        <taxon>Dolichospermum</taxon>
    </lineage>
</organism>
<dbReference type="InterPro" id="IPR036412">
    <property type="entry name" value="HAD-like_sf"/>
</dbReference>
<sequence length="868" mass="96414">MTHKIEVQSLRGLSALTAGNRLKQEGYNELPSTQHRQIWEIALEIFQEPIFLLLLGCGIIYLFLGDAQEALILLGFIFFIVGINLYQEQKTEKSLEALRDLSSPRALVIRDGKRQRIAGREVVREDVIVLSEGDRVPADAVVIWSTHLSVDESLLTGESLPVRKQSVRDTTDLENTIRSTTQHRPGGEDLPFVYSGTLIVQGQGIAQVYATGMQTEMGKIGKALQTVTQEDTVLQRETRRIVSKLTFVAIAICVAVIVIYGASRGDWLQGVLAGLALAMAILPNEIPVVLAIFLALGAWRFSQARVLTRRVPVVETLGSATVLCVDKTGTLTFNRMSVQQLFVYESTTLTPQFYDVALHEQEALPETFHELIEFGILASRKDPFDPMEKALKQVGDDYLARTEHLHQDWEILREYPLTGQLLAMSCVWQSPEDKLIVATKGSPEAIADLCHFNDQQIQDLQQQINQMARAGLRVLGVAKVIGQHQKNKTLKSLPQAQHDFEFAFLGLLGMADPVRPTVAPAIAECYTAGIRVVMITGDYPATAQNIARQIGLKPATEVITGAELEKMPEAELLSQIQTVNIFARVVPEQKLLIVNALKRCGEIVAMTGDGVNDAPALKAANIGIAMGERGTDVARESADLVLLDDDFSAIVQSVRLGRRVFDNLKKGMAYTLAVHIPIAGMSLIPVIFHWPLVLLPIHIAFLHLIIDPACTIVFEAEPEETNIMHRPPRNPRESLFSRRTLKLAILQGVSVLVVLLVVFAVAFYFGHGEFDARTLAFTTLIVSNLSMILTNRSWSRTIPEMLHTPNAALWWVLGGGVVFMGLVLYVPLLRHLFRFSLLHFDDLLVSLISGVFSILWFEGLKVWRRRYS</sequence>
<dbReference type="Gene3D" id="3.40.1110.10">
    <property type="entry name" value="Calcium-transporting ATPase, cytoplasmic domain N"/>
    <property type="match status" value="2"/>
</dbReference>